<dbReference type="InterPro" id="IPR031120">
    <property type="entry name" value="HIR1-like"/>
</dbReference>
<dbReference type="Proteomes" id="UP000092993">
    <property type="component" value="Unassembled WGS sequence"/>
</dbReference>
<dbReference type="GO" id="GO:0006338">
    <property type="term" value="P:chromatin remodeling"/>
    <property type="evidence" value="ECO:0007669"/>
    <property type="project" value="InterPro"/>
</dbReference>
<gene>
    <name evidence="15" type="primary">HIR1</name>
    <name evidence="15" type="ORF">A0H81_02598</name>
</gene>
<keyword evidence="16" id="KW-1185">Reference proteome</keyword>
<comment type="function">
    <text evidence="12">Required for replication-independent chromatin assembly and for the periodic repression of histone gene transcription during the cell cycle.</text>
</comment>
<feature type="region of interest" description="Disordered" evidence="13">
    <location>
        <begin position="87"/>
        <end position="148"/>
    </location>
</feature>
<evidence type="ECO:0000256" key="3">
    <source>
        <dbReference type="ARBA" id="ARBA00022491"/>
    </source>
</evidence>
<dbReference type="InterPro" id="IPR019775">
    <property type="entry name" value="WD40_repeat_CS"/>
</dbReference>
<dbReference type="SMART" id="SM00355">
    <property type="entry name" value="ZnF_C2H2"/>
    <property type="match status" value="3"/>
</dbReference>
<dbReference type="InterPro" id="IPR020472">
    <property type="entry name" value="WD40_PAC1"/>
</dbReference>
<comment type="similarity">
    <text evidence="2 12">Belongs to the WD repeat HIR1 family.</text>
</comment>
<dbReference type="InterPro" id="IPR013087">
    <property type="entry name" value="Znf_C2H2_type"/>
</dbReference>
<evidence type="ECO:0000259" key="14">
    <source>
        <dbReference type="PROSITE" id="PS50157"/>
    </source>
</evidence>
<keyword evidence="10" id="KW-0862">Zinc</keyword>
<evidence type="ECO:0000256" key="13">
    <source>
        <dbReference type="SAM" id="MobiDB-lite"/>
    </source>
</evidence>
<evidence type="ECO:0000256" key="11">
    <source>
        <dbReference type="PROSITE-ProRule" id="PRU00221"/>
    </source>
</evidence>
<proteinExistence type="inferred from homology"/>
<feature type="repeat" description="WD" evidence="11">
    <location>
        <begin position="387"/>
        <end position="418"/>
    </location>
</feature>
<feature type="compositionally biased region" description="Acidic residues" evidence="13">
    <location>
        <begin position="91"/>
        <end position="101"/>
    </location>
</feature>
<keyword evidence="10" id="KW-0863">Zinc-finger</keyword>
<dbReference type="InterPro" id="IPR015943">
    <property type="entry name" value="WD40/YVTN_repeat-like_dom_sf"/>
</dbReference>
<keyword evidence="10" id="KW-0479">Metal-binding</keyword>
<feature type="compositionally biased region" description="Polar residues" evidence="13">
    <location>
        <begin position="202"/>
        <end position="214"/>
    </location>
</feature>
<organism evidence="15 16">
    <name type="scientific">Grifola frondosa</name>
    <name type="common">Maitake</name>
    <name type="synonym">Polyporus frondosus</name>
    <dbReference type="NCBI Taxonomy" id="5627"/>
    <lineage>
        <taxon>Eukaryota</taxon>
        <taxon>Fungi</taxon>
        <taxon>Dikarya</taxon>
        <taxon>Basidiomycota</taxon>
        <taxon>Agaricomycotina</taxon>
        <taxon>Agaricomycetes</taxon>
        <taxon>Polyporales</taxon>
        <taxon>Grifolaceae</taxon>
        <taxon>Grifola</taxon>
    </lineage>
</organism>
<feature type="region of interest" description="Disordered" evidence="13">
    <location>
        <begin position="801"/>
        <end position="828"/>
    </location>
</feature>
<feature type="compositionally biased region" description="Acidic residues" evidence="13">
    <location>
        <begin position="117"/>
        <end position="148"/>
    </location>
</feature>
<feature type="compositionally biased region" description="Basic and acidic residues" evidence="13">
    <location>
        <begin position="812"/>
        <end position="822"/>
    </location>
</feature>
<dbReference type="InterPro" id="IPR036322">
    <property type="entry name" value="WD40_repeat_dom_sf"/>
</dbReference>
<comment type="caution">
    <text evidence="15">The sequence shown here is derived from an EMBL/GenBank/DDBJ whole genome shotgun (WGS) entry which is preliminary data.</text>
</comment>
<reference evidence="15 16" key="1">
    <citation type="submission" date="2016-03" db="EMBL/GenBank/DDBJ databases">
        <title>Whole genome sequencing of Grifola frondosa 9006-11.</title>
        <authorList>
            <person name="Min B."/>
            <person name="Park H."/>
            <person name="Kim J.-G."/>
            <person name="Cho H."/>
            <person name="Oh Y.-L."/>
            <person name="Kong W.-S."/>
            <person name="Choi I.-G."/>
        </authorList>
    </citation>
    <scope>NUCLEOTIDE SEQUENCE [LARGE SCALE GENOMIC DNA]</scope>
    <source>
        <strain evidence="15 16">9006-11</strain>
    </source>
</reference>
<evidence type="ECO:0000256" key="10">
    <source>
        <dbReference type="PROSITE-ProRule" id="PRU00042"/>
    </source>
</evidence>
<dbReference type="PROSITE" id="PS50157">
    <property type="entry name" value="ZINC_FINGER_C2H2_2"/>
    <property type="match status" value="1"/>
</dbReference>
<evidence type="ECO:0000256" key="1">
    <source>
        <dbReference type="ARBA" id="ARBA00004123"/>
    </source>
</evidence>
<keyword evidence="7 12" id="KW-0805">Transcription regulation</keyword>
<dbReference type="Pfam" id="PF07569">
    <property type="entry name" value="Hira"/>
    <property type="match status" value="1"/>
</dbReference>
<evidence type="ECO:0000313" key="16">
    <source>
        <dbReference type="Proteomes" id="UP000092993"/>
    </source>
</evidence>
<feature type="compositionally biased region" description="Low complexity" evidence="13">
    <location>
        <begin position="665"/>
        <end position="678"/>
    </location>
</feature>
<dbReference type="GO" id="GO:0006355">
    <property type="term" value="P:regulation of DNA-templated transcription"/>
    <property type="evidence" value="ECO:0007669"/>
    <property type="project" value="InterPro"/>
</dbReference>
<feature type="region of interest" description="Disordered" evidence="13">
    <location>
        <begin position="659"/>
        <end position="687"/>
    </location>
</feature>
<name>A0A1C7MLC7_GRIFR</name>
<dbReference type="AlphaFoldDB" id="A0A1C7MLC7"/>
<accession>A0A1C7MLC7</accession>
<evidence type="ECO:0000256" key="5">
    <source>
        <dbReference type="ARBA" id="ARBA00022737"/>
    </source>
</evidence>
<evidence type="ECO:0000256" key="12">
    <source>
        <dbReference type="RuleBase" id="RU364014"/>
    </source>
</evidence>
<feature type="repeat" description="WD" evidence="11">
    <location>
        <begin position="429"/>
        <end position="460"/>
    </location>
</feature>
<keyword evidence="6 12" id="KW-0156">Chromatin regulator</keyword>
<dbReference type="SMART" id="SM00320">
    <property type="entry name" value="WD40"/>
    <property type="match status" value="6"/>
</dbReference>
<dbReference type="SUPFAM" id="SSF50978">
    <property type="entry name" value="WD40 repeat-like"/>
    <property type="match status" value="1"/>
</dbReference>
<evidence type="ECO:0000256" key="4">
    <source>
        <dbReference type="ARBA" id="ARBA00022574"/>
    </source>
</evidence>
<keyword evidence="8 12" id="KW-0804">Transcription</keyword>
<dbReference type="GO" id="GO:0008270">
    <property type="term" value="F:zinc ion binding"/>
    <property type="evidence" value="ECO:0007669"/>
    <property type="project" value="UniProtKB-KW"/>
</dbReference>
<dbReference type="Gene3D" id="2.130.10.10">
    <property type="entry name" value="YVTN repeat-like/Quinoprotein amine dehydrogenase"/>
    <property type="match status" value="2"/>
</dbReference>
<feature type="region of interest" description="Disordered" evidence="13">
    <location>
        <begin position="202"/>
        <end position="225"/>
    </location>
</feature>
<dbReference type="InterPro" id="IPR011494">
    <property type="entry name" value="HIRA-like_C"/>
</dbReference>
<feature type="domain" description="C2H2-type" evidence="14">
    <location>
        <begin position="62"/>
        <end position="92"/>
    </location>
</feature>
<evidence type="ECO:0000256" key="2">
    <source>
        <dbReference type="ARBA" id="ARBA00007306"/>
    </source>
</evidence>
<evidence type="ECO:0000256" key="8">
    <source>
        <dbReference type="ARBA" id="ARBA00023163"/>
    </source>
</evidence>
<protein>
    <recommendedName>
        <fullName evidence="12">Protein HIR</fullName>
    </recommendedName>
</protein>
<dbReference type="Gene3D" id="3.30.160.60">
    <property type="entry name" value="Classic Zinc Finger"/>
    <property type="match status" value="1"/>
</dbReference>
<dbReference type="GO" id="GO:0006351">
    <property type="term" value="P:DNA-templated transcription"/>
    <property type="evidence" value="ECO:0007669"/>
    <property type="project" value="InterPro"/>
</dbReference>
<dbReference type="Pfam" id="PF24105">
    <property type="entry name" value="Beta-prop_CAF1B_HIR1"/>
    <property type="match status" value="1"/>
</dbReference>
<dbReference type="PRINTS" id="PR00320">
    <property type="entry name" value="GPROTEINBRPT"/>
</dbReference>
<dbReference type="InterPro" id="IPR001680">
    <property type="entry name" value="WD40_rpt"/>
</dbReference>
<dbReference type="PROSITE" id="PS50294">
    <property type="entry name" value="WD_REPEATS_REGION"/>
    <property type="match status" value="3"/>
</dbReference>
<dbReference type="PANTHER" id="PTHR13831">
    <property type="entry name" value="MEMBER OF THE HIR1 FAMILY OF WD-REPEAT PROTEINS"/>
    <property type="match status" value="1"/>
</dbReference>
<dbReference type="PROSITE" id="PS00678">
    <property type="entry name" value="WD_REPEATS_1"/>
    <property type="match status" value="1"/>
</dbReference>
<dbReference type="GO" id="GO:0005634">
    <property type="term" value="C:nucleus"/>
    <property type="evidence" value="ECO:0007669"/>
    <property type="project" value="UniProtKB-SubCell"/>
</dbReference>
<dbReference type="GO" id="GO:0031491">
    <property type="term" value="F:nucleosome binding"/>
    <property type="evidence" value="ECO:0007669"/>
    <property type="project" value="TreeGrafter"/>
</dbReference>
<feature type="repeat" description="WD" evidence="11">
    <location>
        <begin position="329"/>
        <end position="363"/>
    </location>
</feature>
<keyword evidence="3 12" id="KW-0678">Repressor</keyword>
<evidence type="ECO:0000256" key="7">
    <source>
        <dbReference type="ARBA" id="ARBA00023015"/>
    </source>
</evidence>
<keyword evidence="9 12" id="KW-0539">Nucleus</keyword>
<dbReference type="PROSITE" id="PS50082">
    <property type="entry name" value="WD_REPEATS_2"/>
    <property type="match status" value="4"/>
</dbReference>
<dbReference type="OMA" id="GHENCVA"/>
<evidence type="ECO:0000313" key="15">
    <source>
        <dbReference type="EMBL" id="OBZ77226.1"/>
    </source>
</evidence>
<dbReference type="OrthoDB" id="1741719at2759"/>
<dbReference type="InterPro" id="IPR055410">
    <property type="entry name" value="Beta-prop_CAF1B_HIR1"/>
</dbReference>
<sequence length="1123" mass="123026">MTDLVHADMCYCSLCDRYFPGEEPRAAHVQLSTNHPKCEQCDRRFANKNSLRNHWVTSRRHQYCAVCQKEFPTAGALRAHIEYSAVHRDDSDDDSDDDGVDDYASGWEEEVGRREFPEEDEAPEPPASDDEVLSDSDEYWDEDDETELEEDAEAYYGFALAPTSALRQNDHALRPLTSQHMIRDIHTPMVYAVGPATRPSPASCSPVRSVSSHPNKAARRAAATSSAPRAYDAVELFGVSLFTSRDPERDPTNNLHTMKFTKPAWVMHKDSAMRADEKRVSIFSCHVHPDGSRIATGGLDAKVRIWSTKPILNVASEVSGRPPKSLCTLTMHTGPVLVVRWAHSGRWLASGSDDEIVMIWDLDPTARGKVWGSDEVNVEGWRPLKRLPGHESDVTDVAWSPGDRYLASVGLDSQVLIWCGYTLERLHKIDQHHGFVKGVCWDPVGEFLATGSDDRSVRIWRTSDWGLEAEVRKPFDHSPGTFFRRLSWSPDGAHITASNATNNEGYVFIAAVIARNTWTSEISLVGHENTVEVAAYNPHIFLRDPSAPIVAPNICSVVALGADDRAVSVWQTKAPRPLVVAKDVFERQIMDLSWSSDGLTLYAVSSDGTMAVFSFDLVEMEGIAPFSAQEKYLKRFGFVPPPLPEGFSHQVPAEASKVDTDVRMASPAQSQPQTQPQTDFGAAVNGTTNGEHVNKLIAKRKPKKRIQPSLISVPSAANGTTNAIAPASAAASTAGGVVASTSRPFGEVAKASSLPTPAPAPSTSKAPLVELISVDVSILGKDGNWYPPGHPETEVRISSLETGAQNGKGKRKAVDVADDRAPTKPRTLGGDRVREAVAVRELAAGGPRVEFGAGGGALGLWHEQPGLIGRLEVPPLLTYLKATIEGSEDVFEGRNSEGDSPPEVIFVSGKQTQWLDYLPSPILAITATPVFCAVAMQDGSLSTGVAHSYEPSLSAWIKLSEPWWAEGSDAWQGRQRTNHQTGTRGVLSVLESTISERLAVDDRGAEKQRPAWWNTALTLGHLETKLHAAKVLDSPQEYKQALLLYAKKIADEGFRGKAEELVKELFGPVYWRPGRDDSWSSALLGMSKRDLLKDVLLVFARSKTLTKLALDWQDMLKKASNEE</sequence>
<keyword evidence="5 12" id="KW-0677">Repeat</keyword>
<dbReference type="STRING" id="5627.A0A1C7MLC7"/>
<keyword evidence="4 11" id="KW-0853">WD repeat</keyword>
<comment type="subcellular location">
    <subcellularLocation>
        <location evidence="1 12">Nucleus</location>
    </subcellularLocation>
</comment>
<dbReference type="EMBL" id="LUGG01000002">
    <property type="protein sequence ID" value="OBZ77226.1"/>
    <property type="molecule type" value="Genomic_DNA"/>
</dbReference>
<evidence type="ECO:0000256" key="6">
    <source>
        <dbReference type="ARBA" id="ARBA00022853"/>
    </source>
</evidence>
<feature type="repeat" description="WD" evidence="11">
    <location>
        <begin position="275"/>
        <end position="307"/>
    </location>
</feature>
<dbReference type="PANTHER" id="PTHR13831:SF0">
    <property type="entry name" value="PROTEIN HIRA"/>
    <property type="match status" value="1"/>
</dbReference>
<dbReference type="GO" id="GO:0000417">
    <property type="term" value="C:HIR complex"/>
    <property type="evidence" value="ECO:0007669"/>
    <property type="project" value="TreeGrafter"/>
</dbReference>
<dbReference type="SUPFAM" id="SSF57667">
    <property type="entry name" value="beta-beta-alpha zinc fingers"/>
    <property type="match status" value="1"/>
</dbReference>
<dbReference type="CDD" id="cd00200">
    <property type="entry name" value="WD40"/>
    <property type="match status" value="1"/>
</dbReference>
<dbReference type="InterPro" id="IPR036236">
    <property type="entry name" value="Znf_C2H2_sf"/>
</dbReference>
<evidence type="ECO:0000256" key="9">
    <source>
        <dbReference type="ARBA" id="ARBA00023242"/>
    </source>
</evidence>
<dbReference type="GO" id="GO:0000785">
    <property type="term" value="C:chromatin"/>
    <property type="evidence" value="ECO:0007669"/>
    <property type="project" value="TreeGrafter"/>
</dbReference>